<evidence type="ECO:0000256" key="4">
    <source>
        <dbReference type="ARBA" id="ARBA00022827"/>
    </source>
</evidence>
<dbReference type="PANTHER" id="PTHR42913">
    <property type="entry name" value="APOPTOSIS-INDUCING FACTOR 1"/>
    <property type="match status" value="1"/>
</dbReference>
<dbReference type="InterPro" id="IPR023753">
    <property type="entry name" value="FAD/NAD-binding_dom"/>
</dbReference>
<dbReference type="PRINTS" id="PR00368">
    <property type="entry name" value="FADPNR"/>
</dbReference>
<dbReference type="AlphaFoldDB" id="A0A426V3A8"/>
<dbReference type="Pfam" id="PF07992">
    <property type="entry name" value="Pyr_redox_2"/>
    <property type="match status" value="1"/>
</dbReference>
<dbReference type="PANTHER" id="PTHR42913:SF3">
    <property type="entry name" value="64 KDA MITOCHONDRIAL NADH DEHYDROGENASE (EUROFUNG)"/>
    <property type="match status" value="1"/>
</dbReference>
<evidence type="ECO:0000259" key="6">
    <source>
        <dbReference type="Pfam" id="PF07992"/>
    </source>
</evidence>
<comment type="cofactor">
    <cofactor evidence="1">
        <name>FAD</name>
        <dbReference type="ChEBI" id="CHEBI:57692"/>
    </cofactor>
</comment>
<keyword evidence="3" id="KW-0285">Flavoprotein</keyword>
<dbReference type="OrthoDB" id="9784880at2"/>
<comment type="caution">
    <text evidence="7">The sequence shown here is derived from an EMBL/GenBank/DDBJ whole genome shotgun (WGS) entry which is preliminary data.</text>
</comment>
<evidence type="ECO:0000256" key="2">
    <source>
        <dbReference type="ARBA" id="ARBA00005272"/>
    </source>
</evidence>
<accession>A0A426V3A8</accession>
<dbReference type="Proteomes" id="UP000277256">
    <property type="component" value="Unassembled WGS sequence"/>
</dbReference>
<dbReference type="SUPFAM" id="SSF51905">
    <property type="entry name" value="FAD/NAD(P)-binding domain"/>
    <property type="match status" value="2"/>
</dbReference>
<dbReference type="InterPro" id="IPR036188">
    <property type="entry name" value="FAD/NAD-bd_sf"/>
</dbReference>
<dbReference type="GO" id="GO:0003955">
    <property type="term" value="F:NAD(P)H dehydrogenase (quinone) activity"/>
    <property type="evidence" value="ECO:0007669"/>
    <property type="project" value="TreeGrafter"/>
</dbReference>
<evidence type="ECO:0000256" key="1">
    <source>
        <dbReference type="ARBA" id="ARBA00001974"/>
    </source>
</evidence>
<dbReference type="RefSeq" id="WP_125245798.1">
    <property type="nucleotide sequence ID" value="NZ_RSEB01000001.1"/>
</dbReference>
<dbReference type="InterPro" id="IPR051169">
    <property type="entry name" value="NADH-Q_oxidoreductase"/>
</dbReference>
<reference evidence="7 8" key="1">
    <citation type="submission" date="2018-12" db="EMBL/GenBank/DDBJ databases">
        <title>Glycomyces sp. YIM 121974 draft genome.</title>
        <authorList>
            <person name="Li Q."/>
        </authorList>
    </citation>
    <scope>NUCLEOTIDE SEQUENCE [LARGE SCALE GENOMIC DNA]</scope>
    <source>
        <strain evidence="7 8">YIM 121974</strain>
    </source>
</reference>
<proteinExistence type="inferred from homology"/>
<name>A0A426V3A8_9ACTN</name>
<dbReference type="PRINTS" id="PR00469">
    <property type="entry name" value="PNDRDTASEII"/>
</dbReference>
<keyword evidence="8" id="KW-1185">Reference proteome</keyword>
<keyword evidence="4" id="KW-0274">FAD</keyword>
<dbReference type="Gene3D" id="3.50.50.100">
    <property type="match status" value="1"/>
</dbReference>
<organism evidence="7 8">
    <name type="scientific">Glycomyces terrestris</name>
    <dbReference type="NCBI Taxonomy" id="2493553"/>
    <lineage>
        <taxon>Bacteria</taxon>
        <taxon>Bacillati</taxon>
        <taxon>Actinomycetota</taxon>
        <taxon>Actinomycetes</taxon>
        <taxon>Glycomycetales</taxon>
        <taxon>Glycomycetaceae</taxon>
        <taxon>Glycomyces</taxon>
    </lineage>
</organism>
<feature type="domain" description="FAD/NAD(P)-binding" evidence="6">
    <location>
        <begin position="6"/>
        <end position="272"/>
    </location>
</feature>
<evidence type="ECO:0000313" key="7">
    <source>
        <dbReference type="EMBL" id="RRS01320.1"/>
    </source>
</evidence>
<dbReference type="EMBL" id="RSEB01000001">
    <property type="protein sequence ID" value="RRS01320.1"/>
    <property type="molecule type" value="Genomic_DNA"/>
</dbReference>
<evidence type="ECO:0000313" key="8">
    <source>
        <dbReference type="Proteomes" id="UP000277256"/>
    </source>
</evidence>
<keyword evidence="5" id="KW-0560">Oxidoreductase</keyword>
<sequence length="395" mass="41293">MNGNTRVVVLGGGYAGVMAANRLMRRSDLNVTIVNPRKDFVERMRLHRLAARSGEAVLDFAAVLNPDVRLLVDAATAIDPGPRTVALRSGAALAYDYLVYAVGSGSPEPKTPGAAEHAYTMDTLEEALVLRTALDDTAASRPVTVVGSGPTGIEVAAEIAEAGRPVTLVCGAAFAPYLHPRARRSVAKGLARLGVTVIEGPDARAVEVTGDAVRLGDGRELASAVTVWTAGFGVPDLAARSGLRTDGAGRLVTDETLTSVDDRRIVAAGDSAAPSGLALRMCSQAAFPLGAHAADTVLARIAGEEPATIDIGLPAVCTSLGQRNATMQFLSADGTATSLYIGGRFGSRLKEMSYPHVIERLAREAREPGRFEWKPKDALRPKLLAELDHAASQAA</sequence>
<protein>
    <submittedName>
        <fullName evidence="7">FAD-dependent oxidoreductase</fullName>
    </submittedName>
</protein>
<evidence type="ECO:0000256" key="5">
    <source>
        <dbReference type="ARBA" id="ARBA00023002"/>
    </source>
</evidence>
<comment type="similarity">
    <text evidence="2">Belongs to the NADH dehydrogenase family.</text>
</comment>
<gene>
    <name evidence="7" type="ORF">EIW28_00635</name>
</gene>
<dbReference type="GO" id="GO:0019646">
    <property type="term" value="P:aerobic electron transport chain"/>
    <property type="evidence" value="ECO:0007669"/>
    <property type="project" value="TreeGrafter"/>
</dbReference>
<evidence type="ECO:0000256" key="3">
    <source>
        <dbReference type="ARBA" id="ARBA00022630"/>
    </source>
</evidence>